<evidence type="ECO:0000313" key="10">
    <source>
        <dbReference type="Proteomes" id="UP000036780"/>
    </source>
</evidence>
<dbReference type="PANTHER" id="PTHR43390:SF1">
    <property type="entry name" value="CHLOROPLAST PROCESSING PEPTIDASE"/>
    <property type="match status" value="1"/>
</dbReference>
<dbReference type="EMBL" id="LGTO01000007">
    <property type="protein sequence ID" value="KNE20152.1"/>
    <property type="molecule type" value="Genomic_DNA"/>
</dbReference>
<keyword evidence="10" id="KW-1185">Reference proteome</keyword>
<protein>
    <recommendedName>
        <fullName evidence="4 7">Signal peptidase I</fullName>
        <ecNumber evidence="4 7">3.4.21.89</ecNumber>
    </recommendedName>
</protein>
<dbReference type="OrthoDB" id="9802919at2"/>
<dbReference type="PROSITE" id="PS00760">
    <property type="entry name" value="SPASE_I_2"/>
    <property type="match status" value="1"/>
</dbReference>
<accession>A0A0L0QNH8</accession>
<dbReference type="GO" id="GO:0004252">
    <property type="term" value="F:serine-type endopeptidase activity"/>
    <property type="evidence" value="ECO:0007669"/>
    <property type="project" value="InterPro"/>
</dbReference>
<dbReference type="Pfam" id="PF10502">
    <property type="entry name" value="Peptidase_S26"/>
    <property type="match status" value="1"/>
</dbReference>
<feature type="active site" evidence="6">
    <location>
        <position position="86"/>
    </location>
</feature>
<proteinExistence type="inferred from homology"/>
<keyword evidence="5 7" id="KW-0378">Hydrolase</keyword>
<evidence type="ECO:0000256" key="2">
    <source>
        <dbReference type="ARBA" id="ARBA00004401"/>
    </source>
</evidence>
<dbReference type="Gene3D" id="2.10.109.10">
    <property type="entry name" value="Umud Fragment, subunit A"/>
    <property type="match status" value="1"/>
</dbReference>
<dbReference type="PANTHER" id="PTHR43390">
    <property type="entry name" value="SIGNAL PEPTIDASE I"/>
    <property type="match status" value="1"/>
</dbReference>
<reference evidence="10" key="1">
    <citation type="submission" date="2015-07" db="EMBL/GenBank/DDBJ databases">
        <title>Fjat-10053 dsm26.</title>
        <authorList>
            <person name="Liu B."/>
            <person name="Wang J."/>
            <person name="Zhu Y."/>
            <person name="Liu G."/>
            <person name="Chen Q."/>
            <person name="Chen Z."/>
            <person name="Lan J."/>
            <person name="Che J."/>
            <person name="Ge C."/>
            <person name="Shi H."/>
            <person name="Pan Z."/>
            <person name="Liu X."/>
        </authorList>
    </citation>
    <scope>NUCLEOTIDE SEQUENCE [LARGE SCALE GENOMIC DNA]</scope>
    <source>
        <strain evidence="10">DSM 26</strain>
    </source>
</reference>
<organism evidence="9 10">
    <name type="scientific">Virgibacillus pantothenticus</name>
    <dbReference type="NCBI Taxonomy" id="1473"/>
    <lineage>
        <taxon>Bacteria</taxon>
        <taxon>Bacillati</taxon>
        <taxon>Bacillota</taxon>
        <taxon>Bacilli</taxon>
        <taxon>Bacillales</taxon>
        <taxon>Bacillaceae</taxon>
        <taxon>Virgibacillus</taxon>
    </lineage>
</organism>
<dbReference type="InterPro" id="IPR019533">
    <property type="entry name" value="Peptidase_S26"/>
</dbReference>
<dbReference type="PATRIC" id="fig|1473.5.peg.2183"/>
<gene>
    <name evidence="9" type="ORF">AFK71_17325</name>
</gene>
<dbReference type="AlphaFoldDB" id="A0A0L0QNH8"/>
<feature type="transmembrane region" description="Helical" evidence="7">
    <location>
        <begin position="20"/>
        <end position="41"/>
    </location>
</feature>
<dbReference type="SUPFAM" id="SSF51306">
    <property type="entry name" value="LexA/Signal peptidase"/>
    <property type="match status" value="1"/>
</dbReference>
<dbReference type="PROSITE" id="PS00761">
    <property type="entry name" value="SPASE_I_3"/>
    <property type="match status" value="1"/>
</dbReference>
<keyword evidence="7" id="KW-0472">Membrane</keyword>
<evidence type="ECO:0000259" key="8">
    <source>
        <dbReference type="Pfam" id="PF10502"/>
    </source>
</evidence>
<dbReference type="RefSeq" id="WP_050352720.1">
    <property type="nucleotide sequence ID" value="NZ_CP073011.1"/>
</dbReference>
<comment type="similarity">
    <text evidence="3 7">Belongs to the peptidase S26 family.</text>
</comment>
<comment type="subcellular location">
    <subcellularLocation>
        <location evidence="2">Cell membrane</location>
        <topology evidence="2">Single-pass type II membrane protein</topology>
    </subcellularLocation>
    <subcellularLocation>
        <location evidence="7">Membrane</location>
        <topology evidence="7">Single-pass type II membrane protein</topology>
    </subcellularLocation>
</comment>
<dbReference type="GO" id="GO:0006465">
    <property type="term" value="P:signal peptide processing"/>
    <property type="evidence" value="ECO:0007669"/>
    <property type="project" value="InterPro"/>
</dbReference>
<evidence type="ECO:0000256" key="4">
    <source>
        <dbReference type="ARBA" id="ARBA00013208"/>
    </source>
</evidence>
<sequence length="192" mass="22211">MAEQAKKKKSNKEWLDWLKAILIAFSLAFIVRTFLFAPVVVEGPSMLPTLHNGDQLIVNKFIYDVKKPERFDIVVFHASTEKDFIKRIIGLPGEHVEVKDNILYINGEEVEQNYLNDQQGIQTELPIYTNDFILEDLPGNYQEIPENYVLVLGDNRENSTDSRVLGLVPMDQIVGKTSLLYWPMERMQLIRK</sequence>
<dbReference type="InterPro" id="IPR036286">
    <property type="entry name" value="LexA/Signal_pep-like_sf"/>
</dbReference>
<evidence type="ECO:0000256" key="1">
    <source>
        <dbReference type="ARBA" id="ARBA00000677"/>
    </source>
</evidence>
<evidence type="ECO:0000256" key="5">
    <source>
        <dbReference type="ARBA" id="ARBA00022801"/>
    </source>
</evidence>
<feature type="active site" evidence="6">
    <location>
        <position position="45"/>
    </location>
</feature>
<dbReference type="InterPro" id="IPR019757">
    <property type="entry name" value="Pept_S26A_signal_pept_1_Lys-AS"/>
</dbReference>
<keyword evidence="7" id="KW-0812">Transmembrane</keyword>
<evidence type="ECO:0000313" key="9">
    <source>
        <dbReference type="EMBL" id="KNE20152.1"/>
    </source>
</evidence>
<name>A0A0L0QNH8_VIRPA</name>
<dbReference type="NCBIfam" id="TIGR02227">
    <property type="entry name" value="sigpep_I_bact"/>
    <property type="match status" value="1"/>
</dbReference>
<dbReference type="InterPro" id="IPR019758">
    <property type="entry name" value="Pept_S26A_signal_pept_1_CS"/>
</dbReference>
<dbReference type="GeneID" id="66870716"/>
<feature type="domain" description="Peptidase S26" evidence="8">
    <location>
        <begin position="14"/>
        <end position="182"/>
    </location>
</feature>
<dbReference type="GO" id="GO:0005886">
    <property type="term" value="C:plasma membrane"/>
    <property type="evidence" value="ECO:0007669"/>
    <property type="project" value="UniProtKB-SubCell"/>
</dbReference>
<dbReference type="Proteomes" id="UP000036780">
    <property type="component" value="Unassembled WGS sequence"/>
</dbReference>
<dbReference type="GO" id="GO:0009003">
    <property type="term" value="F:signal peptidase activity"/>
    <property type="evidence" value="ECO:0007669"/>
    <property type="project" value="UniProtKB-EC"/>
</dbReference>
<evidence type="ECO:0000256" key="7">
    <source>
        <dbReference type="RuleBase" id="RU362042"/>
    </source>
</evidence>
<dbReference type="CDD" id="cd06530">
    <property type="entry name" value="S26_SPase_I"/>
    <property type="match status" value="1"/>
</dbReference>
<evidence type="ECO:0000256" key="6">
    <source>
        <dbReference type="PIRSR" id="PIRSR600223-1"/>
    </source>
</evidence>
<keyword evidence="7" id="KW-0645">Protease</keyword>
<dbReference type="PRINTS" id="PR00727">
    <property type="entry name" value="LEADERPTASE"/>
</dbReference>
<dbReference type="InterPro" id="IPR000223">
    <property type="entry name" value="Pept_S26A_signal_pept_1"/>
</dbReference>
<keyword evidence="7" id="KW-1133">Transmembrane helix</keyword>
<comment type="caution">
    <text evidence="9">The sequence shown here is derived from an EMBL/GenBank/DDBJ whole genome shotgun (WGS) entry which is preliminary data.</text>
</comment>
<comment type="catalytic activity">
    <reaction evidence="1 7">
        <text>Cleavage of hydrophobic, N-terminal signal or leader sequences from secreted and periplasmic proteins.</text>
        <dbReference type="EC" id="3.4.21.89"/>
    </reaction>
</comment>
<dbReference type="EC" id="3.4.21.89" evidence="4 7"/>
<evidence type="ECO:0000256" key="3">
    <source>
        <dbReference type="ARBA" id="ARBA00009370"/>
    </source>
</evidence>